<proteinExistence type="predicted"/>
<dbReference type="Proteomes" id="UP000060043">
    <property type="component" value="Chromosome"/>
</dbReference>
<dbReference type="AlphaFoldDB" id="A0A0U3GYQ0"/>
<protein>
    <submittedName>
        <fullName evidence="1">Uncharacterized protein</fullName>
    </submittedName>
</protein>
<evidence type="ECO:0000313" key="4">
    <source>
        <dbReference type="Proteomes" id="UP000065473"/>
    </source>
</evidence>
<dbReference type="Proteomes" id="UP000065473">
    <property type="component" value="Chromosome"/>
</dbReference>
<dbReference type="PaxDb" id="1435377-SUSAZ_07720"/>
<dbReference type="EMBL" id="CP013694">
    <property type="protein sequence ID" value="ALU30230.1"/>
    <property type="molecule type" value="Genomic_DNA"/>
</dbReference>
<accession>A0A0U3GYQ0</accession>
<reference evidence="3 4" key="1">
    <citation type="submission" date="2015-12" db="EMBL/GenBank/DDBJ databases">
        <title>A stable core within a dynamic pangenome in Sulfolobus acidocaldarius.</title>
        <authorList>
            <person name="Anderson R."/>
            <person name="Kouris A."/>
            <person name="Seward C."/>
            <person name="Campbell K."/>
            <person name="Whitaker R."/>
        </authorList>
    </citation>
    <scope>NUCLEOTIDE SEQUENCE [LARGE SCALE GENOMIC DNA]</scope>
    <source>
        <strain evidence="1 4">GG12-C01-09</strain>
        <strain evidence="2 3">NG05B_CO5_07</strain>
    </source>
</reference>
<evidence type="ECO:0000313" key="1">
    <source>
        <dbReference type="EMBL" id="ALU30230.1"/>
    </source>
</evidence>
<name>A0A0U3GYQ0_9CREN</name>
<evidence type="ECO:0000313" key="2">
    <source>
        <dbReference type="EMBL" id="ALU30945.1"/>
    </source>
</evidence>
<organism evidence="1 4">
    <name type="scientific">Sulfolobus acidocaldarius</name>
    <dbReference type="NCBI Taxonomy" id="2285"/>
    <lineage>
        <taxon>Archaea</taxon>
        <taxon>Thermoproteota</taxon>
        <taxon>Thermoprotei</taxon>
        <taxon>Sulfolobales</taxon>
        <taxon>Sulfolobaceae</taxon>
        <taxon>Sulfolobus</taxon>
    </lineage>
</organism>
<sequence length="115" mass="13717">MFRKFYEQSKETEYEVEQPVSSNEISKLALKVLNERAEVVDVYLEIVEVQDKGKEYSTVVVDQYLDDGSNLVYLIYSSEYIDEMKWSILKDEIKKSYVKKYNVCDEDIFYISFCR</sequence>
<dbReference type="EMBL" id="CP013695">
    <property type="protein sequence ID" value="ALU30945.1"/>
    <property type="molecule type" value="Genomic_DNA"/>
</dbReference>
<gene>
    <name evidence="1" type="ORF">ATY89_09960</name>
    <name evidence="2" type="ORF">ATZ20_01515</name>
</gene>
<dbReference type="RefSeq" id="WP_058692920.1">
    <property type="nucleotide sequence ID" value="NZ_CP013694.1"/>
</dbReference>
<evidence type="ECO:0000313" key="3">
    <source>
        <dbReference type="Proteomes" id="UP000060043"/>
    </source>
</evidence>
<dbReference type="GeneID" id="33343800"/>
<dbReference type="OrthoDB" id="39017at2157"/>